<keyword evidence="1" id="KW-1133">Transmembrane helix</keyword>
<dbReference type="EMBL" id="CAXAMN010023862">
    <property type="protein sequence ID" value="CAK9081664.1"/>
    <property type="molecule type" value="Genomic_DNA"/>
</dbReference>
<evidence type="ECO:0000313" key="2">
    <source>
        <dbReference type="EMBL" id="CAK9081664.1"/>
    </source>
</evidence>
<evidence type="ECO:0000313" key="3">
    <source>
        <dbReference type="Proteomes" id="UP001642484"/>
    </source>
</evidence>
<reference evidence="2 3" key="1">
    <citation type="submission" date="2024-02" db="EMBL/GenBank/DDBJ databases">
        <authorList>
            <person name="Chen Y."/>
            <person name="Shah S."/>
            <person name="Dougan E. K."/>
            <person name="Thang M."/>
            <person name="Chan C."/>
        </authorList>
    </citation>
    <scope>NUCLEOTIDE SEQUENCE [LARGE SCALE GENOMIC DNA]</scope>
</reference>
<sequence>MHAPAGGCQHAYLSHLRSAQAWAWRFCSASAQELGGPVPPPATMRWALLALLLAQGVAFKAELSKQAPAHQAEHAQLPVDSFVSRWSKQQKHLKDVEDMDYFWGMPKFAWVVVFDVIACIFYVLGMKSVTILARKRPEDQDCMPMHDEDLFYNTSCT</sequence>
<keyword evidence="1" id="KW-0812">Transmembrane</keyword>
<organism evidence="2 3">
    <name type="scientific">Durusdinium trenchii</name>
    <dbReference type="NCBI Taxonomy" id="1381693"/>
    <lineage>
        <taxon>Eukaryota</taxon>
        <taxon>Sar</taxon>
        <taxon>Alveolata</taxon>
        <taxon>Dinophyceae</taxon>
        <taxon>Suessiales</taxon>
        <taxon>Symbiodiniaceae</taxon>
        <taxon>Durusdinium</taxon>
    </lineage>
</organism>
<keyword evidence="3" id="KW-1185">Reference proteome</keyword>
<feature type="transmembrane region" description="Helical" evidence="1">
    <location>
        <begin position="108"/>
        <end position="126"/>
    </location>
</feature>
<dbReference type="Proteomes" id="UP001642484">
    <property type="component" value="Unassembled WGS sequence"/>
</dbReference>
<name>A0ABP0Q397_9DINO</name>
<keyword evidence="1" id="KW-0472">Membrane</keyword>
<comment type="caution">
    <text evidence="2">The sequence shown here is derived from an EMBL/GenBank/DDBJ whole genome shotgun (WGS) entry which is preliminary data.</text>
</comment>
<evidence type="ECO:0000256" key="1">
    <source>
        <dbReference type="SAM" id="Phobius"/>
    </source>
</evidence>
<gene>
    <name evidence="2" type="ORF">CCMP2556_LOCUS39940</name>
</gene>
<proteinExistence type="predicted"/>
<accession>A0ABP0Q397</accession>
<protein>
    <submittedName>
        <fullName evidence="2">Uncharacterized protein</fullName>
    </submittedName>
</protein>